<dbReference type="EMBL" id="CAJGYM010000078">
    <property type="protein sequence ID" value="CAD6196699.1"/>
    <property type="molecule type" value="Genomic_DNA"/>
</dbReference>
<dbReference type="InterPro" id="IPR038479">
    <property type="entry name" value="Transthyretin-like_sf"/>
</dbReference>
<organism evidence="5 6">
    <name type="scientific">Caenorhabditis auriculariae</name>
    <dbReference type="NCBI Taxonomy" id="2777116"/>
    <lineage>
        <taxon>Eukaryota</taxon>
        <taxon>Metazoa</taxon>
        <taxon>Ecdysozoa</taxon>
        <taxon>Nematoda</taxon>
        <taxon>Chromadorea</taxon>
        <taxon>Rhabditida</taxon>
        <taxon>Rhabditina</taxon>
        <taxon>Rhabditomorpha</taxon>
        <taxon>Rhabditoidea</taxon>
        <taxon>Rhabditidae</taxon>
        <taxon>Peloderinae</taxon>
        <taxon>Caenorhabditis</taxon>
    </lineage>
</organism>
<dbReference type="Proteomes" id="UP000835052">
    <property type="component" value="Unassembled WGS sequence"/>
</dbReference>
<evidence type="ECO:0000313" key="6">
    <source>
        <dbReference type="Proteomes" id="UP000835052"/>
    </source>
</evidence>
<evidence type="ECO:0000256" key="2">
    <source>
        <dbReference type="ARBA" id="ARBA00010112"/>
    </source>
</evidence>
<sequence length="244" mass="27689">MFDHTRTDEFIDFIAGIPAIFHPKYAVDDEQLGEIWRHVGHSFNISEKEANAQWELLSRIHRIMNDDLPPQAFYSTTTSTGSEWLEAEQALAAALSPFYRLRLDFLLTDNQQKMKAVIGLVAIVALCVLETSATLQNVTVRGIAVCNKRRLANAQVQLYDRDTLDPNDLLAEVHTNREGEFELFGSEDEIGSIEPFIRITHNCNAKPGCSRRDDYDVPKEKIGDVYDMTYVTLDIIVHGEKEIC</sequence>
<dbReference type="GO" id="GO:0005576">
    <property type="term" value="C:extracellular region"/>
    <property type="evidence" value="ECO:0007669"/>
    <property type="project" value="UniProtKB-SubCell"/>
</dbReference>
<accession>A0A8S1HP37</accession>
<dbReference type="Gene3D" id="2.60.40.3330">
    <property type="match status" value="1"/>
</dbReference>
<evidence type="ECO:0008006" key="7">
    <source>
        <dbReference type="Google" id="ProtNLM"/>
    </source>
</evidence>
<gene>
    <name evidence="5" type="ORF">CAUJ_LOCUS12611</name>
</gene>
<dbReference type="OrthoDB" id="5826894at2759"/>
<evidence type="ECO:0000256" key="4">
    <source>
        <dbReference type="ARBA" id="ARBA00022729"/>
    </source>
</evidence>
<evidence type="ECO:0000313" key="5">
    <source>
        <dbReference type="EMBL" id="CAD6196699.1"/>
    </source>
</evidence>
<reference evidence="5" key="1">
    <citation type="submission" date="2020-10" db="EMBL/GenBank/DDBJ databases">
        <authorList>
            <person name="Kikuchi T."/>
        </authorList>
    </citation>
    <scope>NUCLEOTIDE SEQUENCE</scope>
    <source>
        <strain evidence="5">NKZ352</strain>
    </source>
</reference>
<dbReference type="PANTHER" id="PTHR21700:SF30">
    <property type="entry name" value="TRANSTHYRETIN-LIKE FAMILY PROTEIN"/>
    <property type="match status" value="1"/>
</dbReference>
<evidence type="ECO:0000256" key="1">
    <source>
        <dbReference type="ARBA" id="ARBA00004613"/>
    </source>
</evidence>
<dbReference type="AlphaFoldDB" id="A0A8S1HP37"/>
<comment type="subcellular location">
    <subcellularLocation>
        <location evidence="1">Secreted</location>
    </subcellularLocation>
</comment>
<dbReference type="Pfam" id="PF01060">
    <property type="entry name" value="TTR-52"/>
    <property type="match status" value="1"/>
</dbReference>
<protein>
    <recommendedName>
        <fullName evidence="7">Transthyretin-like family protein</fullName>
    </recommendedName>
</protein>
<dbReference type="InterPro" id="IPR001534">
    <property type="entry name" value="Transthyretin-like"/>
</dbReference>
<dbReference type="GO" id="GO:0009986">
    <property type="term" value="C:cell surface"/>
    <property type="evidence" value="ECO:0007669"/>
    <property type="project" value="InterPro"/>
</dbReference>
<evidence type="ECO:0000256" key="3">
    <source>
        <dbReference type="ARBA" id="ARBA00022525"/>
    </source>
</evidence>
<keyword evidence="4" id="KW-0732">Signal</keyword>
<proteinExistence type="inferred from homology"/>
<comment type="similarity">
    <text evidence="2">Belongs to the nematode transthyretin-like family.</text>
</comment>
<name>A0A8S1HP37_9PELO</name>
<keyword evidence="6" id="KW-1185">Reference proteome</keyword>
<comment type="caution">
    <text evidence="5">The sequence shown here is derived from an EMBL/GenBank/DDBJ whole genome shotgun (WGS) entry which is preliminary data.</text>
</comment>
<dbReference type="PANTHER" id="PTHR21700">
    <property type="entry name" value="TRANSTHYRETIN-LIKE FAMILY PROTEIN-RELATED"/>
    <property type="match status" value="1"/>
</dbReference>
<keyword evidence="3" id="KW-0964">Secreted</keyword>